<proteinExistence type="predicted"/>
<dbReference type="AlphaFoldDB" id="A0A151MVP1"/>
<dbReference type="EMBL" id="AKHW03004895">
    <property type="protein sequence ID" value="KYO28508.1"/>
    <property type="molecule type" value="Genomic_DNA"/>
</dbReference>
<keyword evidence="3" id="KW-1185">Reference proteome</keyword>
<dbReference type="Proteomes" id="UP000050525">
    <property type="component" value="Unassembled WGS sequence"/>
</dbReference>
<comment type="caution">
    <text evidence="2">The sequence shown here is derived from an EMBL/GenBank/DDBJ whole genome shotgun (WGS) entry which is preliminary data.</text>
</comment>
<sequence>MGKEKLMLWHQPPQTEIHLKLHKAGKDQRPSSKSANIKPAGPSSAHHPTSNILFDLEQVASPTPVEVHKASILNT</sequence>
<protein>
    <submittedName>
        <fullName evidence="2">Uncharacterized protein</fullName>
    </submittedName>
</protein>
<feature type="region of interest" description="Disordered" evidence="1">
    <location>
        <begin position="22"/>
        <end position="49"/>
    </location>
</feature>
<evidence type="ECO:0000256" key="1">
    <source>
        <dbReference type="SAM" id="MobiDB-lite"/>
    </source>
</evidence>
<organism evidence="2 3">
    <name type="scientific">Alligator mississippiensis</name>
    <name type="common">American alligator</name>
    <dbReference type="NCBI Taxonomy" id="8496"/>
    <lineage>
        <taxon>Eukaryota</taxon>
        <taxon>Metazoa</taxon>
        <taxon>Chordata</taxon>
        <taxon>Craniata</taxon>
        <taxon>Vertebrata</taxon>
        <taxon>Euteleostomi</taxon>
        <taxon>Archelosauria</taxon>
        <taxon>Archosauria</taxon>
        <taxon>Crocodylia</taxon>
        <taxon>Alligatoridae</taxon>
        <taxon>Alligatorinae</taxon>
        <taxon>Alligator</taxon>
    </lineage>
</organism>
<evidence type="ECO:0000313" key="3">
    <source>
        <dbReference type="Proteomes" id="UP000050525"/>
    </source>
</evidence>
<reference evidence="2 3" key="1">
    <citation type="journal article" date="2012" name="Genome Biol.">
        <title>Sequencing three crocodilian genomes to illuminate the evolution of archosaurs and amniotes.</title>
        <authorList>
            <person name="St John J.A."/>
            <person name="Braun E.L."/>
            <person name="Isberg S.R."/>
            <person name="Miles L.G."/>
            <person name="Chong A.Y."/>
            <person name="Gongora J."/>
            <person name="Dalzell P."/>
            <person name="Moran C."/>
            <person name="Bed'hom B."/>
            <person name="Abzhanov A."/>
            <person name="Burgess S.C."/>
            <person name="Cooksey A.M."/>
            <person name="Castoe T.A."/>
            <person name="Crawford N.G."/>
            <person name="Densmore L.D."/>
            <person name="Drew J.C."/>
            <person name="Edwards S.V."/>
            <person name="Faircloth B.C."/>
            <person name="Fujita M.K."/>
            <person name="Greenwold M.J."/>
            <person name="Hoffmann F.G."/>
            <person name="Howard J.M."/>
            <person name="Iguchi T."/>
            <person name="Janes D.E."/>
            <person name="Khan S.Y."/>
            <person name="Kohno S."/>
            <person name="de Koning A.J."/>
            <person name="Lance S.L."/>
            <person name="McCarthy F.M."/>
            <person name="McCormack J.E."/>
            <person name="Merchant M.E."/>
            <person name="Peterson D.G."/>
            <person name="Pollock D.D."/>
            <person name="Pourmand N."/>
            <person name="Raney B.J."/>
            <person name="Roessler K.A."/>
            <person name="Sanford J.R."/>
            <person name="Sawyer R.H."/>
            <person name="Schmidt C.J."/>
            <person name="Triplett E.W."/>
            <person name="Tuberville T.D."/>
            <person name="Venegas-Anaya M."/>
            <person name="Howard J.T."/>
            <person name="Jarvis E.D."/>
            <person name="Guillette L.J.Jr."/>
            <person name="Glenn T.C."/>
            <person name="Green R.E."/>
            <person name="Ray D.A."/>
        </authorList>
    </citation>
    <scope>NUCLEOTIDE SEQUENCE [LARGE SCALE GENOMIC DNA]</scope>
    <source>
        <strain evidence="2">KSC_2009_1</strain>
    </source>
</reference>
<evidence type="ECO:0000313" key="2">
    <source>
        <dbReference type="EMBL" id="KYO28508.1"/>
    </source>
</evidence>
<gene>
    <name evidence="2" type="ORF">Y1Q_0006478</name>
</gene>
<name>A0A151MVP1_ALLMI</name>
<accession>A0A151MVP1</accession>